<proteinExistence type="predicted"/>
<evidence type="ECO:0000313" key="1">
    <source>
        <dbReference type="EMBL" id="PRQ24098.1"/>
    </source>
</evidence>
<protein>
    <submittedName>
        <fullName evidence="1">Uncharacterized protein</fullName>
    </submittedName>
</protein>
<dbReference type="EMBL" id="PDCK01000044">
    <property type="protein sequence ID" value="PRQ24098.1"/>
    <property type="molecule type" value="Genomic_DNA"/>
</dbReference>
<sequence>MIMEMLISIVFKSVAICVTFWVRCDSFNVLLQGTLWPEDRRSKTLGRISGDHVFGRTSGYVFS</sequence>
<name>A0A2P6PQ97_ROSCH</name>
<accession>A0A2P6PQ97</accession>
<comment type="caution">
    <text evidence="1">The sequence shown here is derived from an EMBL/GenBank/DDBJ whole genome shotgun (WGS) entry which is preliminary data.</text>
</comment>
<dbReference type="Gramene" id="PRQ24098">
    <property type="protein sequence ID" value="PRQ24098"/>
    <property type="gene ID" value="RchiOBHm_Chr6g0268641"/>
</dbReference>
<reference evidence="1 2" key="1">
    <citation type="journal article" date="2018" name="Nat. Genet.">
        <title>The Rosa genome provides new insights in the design of modern roses.</title>
        <authorList>
            <person name="Bendahmane M."/>
        </authorList>
    </citation>
    <scope>NUCLEOTIDE SEQUENCE [LARGE SCALE GENOMIC DNA]</scope>
    <source>
        <strain evidence="2">cv. Old Blush</strain>
    </source>
</reference>
<evidence type="ECO:0000313" key="2">
    <source>
        <dbReference type="Proteomes" id="UP000238479"/>
    </source>
</evidence>
<gene>
    <name evidence="1" type="ORF">RchiOBHm_Chr6g0268641</name>
</gene>
<organism evidence="1 2">
    <name type="scientific">Rosa chinensis</name>
    <name type="common">China rose</name>
    <dbReference type="NCBI Taxonomy" id="74649"/>
    <lineage>
        <taxon>Eukaryota</taxon>
        <taxon>Viridiplantae</taxon>
        <taxon>Streptophyta</taxon>
        <taxon>Embryophyta</taxon>
        <taxon>Tracheophyta</taxon>
        <taxon>Spermatophyta</taxon>
        <taxon>Magnoliopsida</taxon>
        <taxon>eudicotyledons</taxon>
        <taxon>Gunneridae</taxon>
        <taxon>Pentapetalae</taxon>
        <taxon>rosids</taxon>
        <taxon>fabids</taxon>
        <taxon>Rosales</taxon>
        <taxon>Rosaceae</taxon>
        <taxon>Rosoideae</taxon>
        <taxon>Rosoideae incertae sedis</taxon>
        <taxon>Rosa</taxon>
    </lineage>
</organism>
<keyword evidence="2" id="KW-1185">Reference proteome</keyword>
<dbReference type="Proteomes" id="UP000238479">
    <property type="component" value="Chromosome 6"/>
</dbReference>
<dbReference type="AlphaFoldDB" id="A0A2P6PQ97"/>